<dbReference type="EMBL" id="JAEEGB010000008">
    <property type="protein sequence ID" value="MBI6872794.1"/>
    <property type="molecule type" value="Genomic_DNA"/>
</dbReference>
<comment type="caution">
    <text evidence="7">The sequence shown here is derived from an EMBL/GenBank/DDBJ whole genome shotgun (WGS) entry which is preliminary data.</text>
</comment>
<feature type="transmembrane region" description="Helical" evidence="6">
    <location>
        <begin position="158"/>
        <end position="176"/>
    </location>
</feature>
<dbReference type="AlphaFoldDB" id="A0A934HVN7"/>
<comment type="subcellular location">
    <subcellularLocation>
        <location evidence="1">Membrane</location>
        <topology evidence="1">Multi-pass membrane protein</topology>
    </subcellularLocation>
</comment>
<dbReference type="InterPro" id="IPR002293">
    <property type="entry name" value="AA/rel_permease1"/>
</dbReference>
<dbReference type="PANTHER" id="PTHR43243:SF4">
    <property type="entry name" value="CATIONIC AMINO ACID TRANSPORTER 4"/>
    <property type="match status" value="1"/>
</dbReference>
<evidence type="ECO:0000313" key="8">
    <source>
        <dbReference type="Proteomes" id="UP000622687"/>
    </source>
</evidence>
<proteinExistence type="predicted"/>
<evidence type="ECO:0000256" key="4">
    <source>
        <dbReference type="ARBA" id="ARBA00022989"/>
    </source>
</evidence>
<evidence type="ECO:0000256" key="3">
    <source>
        <dbReference type="ARBA" id="ARBA00022692"/>
    </source>
</evidence>
<dbReference type="GO" id="GO:0016020">
    <property type="term" value="C:membrane"/>
    <property type="evidence" value="ECO:0007669"/>
    <property type="project" value="UniProtKB-SubCell"/>
</dbReference>
<evidence type="ECO:0000313" key="7">
    <source>
        <dbReference type="EMBL" id="MBI6872794.1"/>
    </source>
</evidence>
<feature type="transmembrane region" description="Helical" evidence="6">
    <location>
        <begin position="381"/>
        <end position="401"/>
    </location>
</feature>
<feature type="transmembrane region" description="Helical" evidence="6">
    <location>
        <begin position="304"/>
        <end position="333"/>
    </location>
</feature>
<feature type="transmembrane region" description="Helical" evidence="6">
    <location>
        <begin position="259"/>
        <end position="284"/>
    </location>
</feature>
<dbReference type="Proteomes" id="UP000622687">
    <property type="component" value="Unassembled WGS sequence"/>
</dbReference>
<sequence length="470" mass="49582">MSNSKSIFRTKPIEELLAQASGKGSLKKVLGAFELTMLGIGAIIGTGIFVLTGVAAADYAGPALILSFIVSGITCTFAALCYAELAAMIPIAGSAYTYGYVGLGEIWAWIIGWDLILEYTVAVAAVAVGWSGYIVELLAAAGIHVPAALANPPGQNGGIVNLPAILILAVIMALLVKGVSESAKLNNILVIVKLGCVILFIVAAVGHVNPANWHPFFPYGVNGVFTGAAIIFFAYVGFDAVATAAEEVKNPQRDLPIGIVASLLVCTVLYIVVSAILTGVLPYMSYKNNAAPVAYALTQIGVNWGSALVAVGAVAGITSVLLVMTFGATRILFSLSRDGLLPQVFSDVHPKFGTPVKSTILIGVLTMVLSGFLQIGKLAEMTNIGTLSAFAIVSISVVVLRKKRPDIKREFKCPGVPVTPFISVAFCVFLIFKLPNFTKMVFVIWLLIGFVVYFAYGRSHSVMNREKKAS</sequence>
<keyword evidence="4 6" id="KW-1133">Transmembrane helix</keyword>
<feature type="transmembrane region" description="Helical" evidence="6">
    <location>
        <begin position="354"/>
        <end position="375"/>
    </location>
</feature>
<organism evidence="7 8">
    <name type="scientific">Clostridium aciditolerans</name>
    <dbReference type="NCBI Taxonomy" id="339861"/>
    <lineage>
        <taxon>Bacteria</taxon>
        <taxon>Bacillati</taxon>
        <taxon>Bacillota</taxon>
        <taxon>Clostridia</taxon>
        <taxon>Eubacteriales</taxon>
        <taxon>Clostridiaceae</taxon>
        <taxon>Clostridium</taxon>
    </lineage>
</organism>
<feature type="transmembrane region" description="Helical" evidence="6">
    <location>
        <begin position="188"/>
        <end position="207"/>
    </location>
</feature>
<feature type="transmembrane region" description="Helical" evidence="6">
    <location>
        <begin position="63"/>
        <end position="85"/>
    </location>
</feature>
<feature type="transmembrane region" description="Helical" evidence="6">
    <location>
        <begin position="413"/>
        <end position="432"/>
    </location>
</feature>
<protein>
    <submittedName>
        <fullName evidence="7">Amino acid permease</fullName>
    </submittedName>
</protein>
<evidence type="ECO:0000256" key="1">
    <source>
        <dbReference type="ARBA" id="ARBA00004141"/>
    </source>
</evidence>
<evidence type="ECO:0000256" key="6">
    <source>
        <dbReference type="SAM" id="Phobius"/>
    </source>
</evidence>
<feature type="transmembrane region" description="Helical" evidence="6">
    <location>
        <begin position="219"/>
        <end position="238"/>
    </location>
</feature>
<keyword evidence="5 6" id="KW-0472">Membrane</keyword>
<dbReference type="PANTHER" id="PTHR43243">
    <property type="entry name" value="INNER MEMBRANE TRANSPORTER YGJI-RELATED"/>
    <property type="match status" value="1"/>
</dbReference>
<evidence type="ECO:0000256" key="5">
    <source>
        <dbReference type="ARBA" id="ARBA00023136"/>
    </source>
</evidence>
<evidence type="ECO:0000256" key="2">
    <source>
        <dbReference type="ARBA" id="ARBA00022448"/>
    </source>
</evidence>
<name>A0A934HVN7_9CLOT</name>
<keyword evidence="3 6" id="KW-0812">Transmembrane</keyword>
<dbReference type="Pfam" id="PF13520">
    <property type="entry name" value="AA_permease_2"/>
    <property type="match status" value="1"/>
</dbReference>
<reference evidence="7" key="1">
    <citation type="submission" date="2020-12" db="EMBL/GenBank/DDBJ databases">
        <title>Clostridium thailandense sp. nov., a novel acetogenic bacterium isolated from peat land soil in Thailand.</title>
        <authorList>
            <person name="Chaikitkaew S."/>
            <person name="Birkeland N.K."/>
        </authorList>
    </citation>
    <scope>NUCLEOTIDE SEQUENCE</scope>
    <source>
        <strain evidence="7">DSM 17425</strain>
    </source>
</reference>
<dbReference type="GO" id="GO:0015171">
    <property type="term" value="F:amino acid transmembrane transporter activity"/>
    <property type="evidence" value="ECO:0007669"/>
    <property type="project" value="TreeGrafter"/>
</dbReference>
<gene>
    <name evidence="7" type="ORF">I6U51_08710</name>
</gene>
<feature type="transmembrane region" description="Helical" evidence="6">
    <location>
        <begin position="438"/>
        <end position="456"/>
    </location>
</feature>
<keyword evidence="2" id="KW-0813">Transport</keyword>
<feature type="transmembrane region" description="Helical" evidence="6">
    <location>
        <begin position="35"/>
        <end position="57"/>
    </location>
</feature>
<accession>A0A934HVN7</accession>
<dbReference type="PIRSF" id="PIRSF006060">
    <property type="entry name" value="AA_transporter"/>
    <property type="match status" value="1"/>
</dbReference>
<dbReference type="Gene3D" id="1.20.1740.10">
    <property type="entry name" value="Amino acid/polyamine transporter I"/>
    <property type="match status" value="1"/>
</dbReference>
<dbReference type="RefSeq" id="WP_211142287.1">
    <property type="nucleotide sequence ID" value="NZ_JAEEGB010000008.1"/>
</dbReference>
<keyword evidence="8" id="KW-1185">Reference proteome</keyword>